<gene>
    <name evidence="1" type="ORF">LPB19_12535</name>
</gene>
<evidence type="ECO:0000313" key="2">
    <source>
        <dbReference type="Proteomes" id="UP000663555"/>
    </source>
</evidence>
<dbReference type="RefSeq" id="WP_206643237.1">
    <property type="nucleotide sequence ID" value="NZ_CP071247.1"/>
</dbReference>
<evidence type="ECO:0000313" key="1">
    <source>
        <dbReference type="EMBL" id="QSP94015.1"/>
    </source>
</evidence>
<sequence length="83" mass="9615">MIEFPISQMAALVLDENFKLSNLLKSQINSAPSKADIWRLRCEKEELLKLRTALSEIMKQNLESQTSLAWVQEELEEVCEKYA</sequence>
<name>A0ABX7MP08_9GAMM</name>
<keyword evidence="2" id="KW-1185">Reference proteome</keyword>
<reference evidence="1 2" key="1">
    <citation type="submission" date="2021-03" db="EMBL/GenBank/DDBJ databases">
        <title>Genome sequencing of Marinobacter sp. LPB0319.</title>
        <authorList>
            <person name="Kim J."/>
        </authorList>
    </citation>
    <scope>NUCLEOTIDE SEQUENCE [LARGE SCALE GENOMIC DNA]</scope>
    <source>
        <strain evidence="1 2">LPB0319</strain>
    </source>
</reference>
<proteinExistence type="predicted"/>
<accession>A0ABX7MP08</accession>
<organism evidence="1 2">
    <name type="scientific">Marinobacter salinisoli</name>
    <dbReference type="NCBI Taxonomy" id="2769486"/>
    <lineage>
        <taxon>Bacteria</taxon>
        <taxon>Pseudomonadati</taxon>
        <taxon>Pseudomonadota</taxon>
        <taxon>Gammaproteobacteria</taxon>
        <taxon>Pseudomonadales</taxon>
        <taxon>Marinobacteraceae</taxon>
        <taxon>Marinobacter</taxon>
    </lineage>
</organism>
<dbReference type="EMBL" id="CP071247">
    <property type="protein sequence ID" value="QSP94015.1"/>
    <property type="molecule type" value="Genomic_DNA"/>
</dbReference>
<protein>
    <submittedName>
        <fullName evidence="1">Uncharacterized protein</fullName>
    </submittedName>
</protein>
<dbReference type="Proteomes" id="UP000663555">
    <property type="component" value="Chromosome"/>
</dbReference>